<dbReference type="EMBL" id="MZ274304">
    <property type="protein sequence ID" value="QYC54593.1"/>
    <property type="molecule type" value="Genomic_DNA"/>
</dbReference>
<sequence length="134" mass="14608">MTTYRVDVTRDDKWWMIRIPELDGVNGVAEPLTQARRFEDIETEARDLICLVADVAPSTVVLDLHIDVGGMDVGEVSREIATARAEASAAERRAVERSTETARALRAAGLDLRDIGAVVGLSFQRVSQLVGKAS</sequence>
<organism evidence="1 2">
    <name type="scientific">Gordonia phage Agueybana</name>
    <dbReference type="NCBI Taxonomy" id="2859634"/>
    <lineage>
        <taxon>Viruses</taxon>
        <taxon>Duplodnaviria</taxon>
        <taxon>Heunggongvirae</taxon>
        <taxon>Uroviricota</taxon>
        <taxon>Caudoviricetes</taxon>
        <taxon>Nymbaxtervirinae</taxon>
        <taxon>Nymphadoravirus</taxon>
        <taxon>Nymphadoravirus agueybana</taxon>
    </lineage>
</organism>
<accession>A0AC61NMH0</accession>
<protein>
    <submittedName>
        <fullName evidence="1">HicB-like antitoxin</fullName>
    </submittedName>
</protein>
<evidence type="ECO:0000313" key="1">
    <source>
        <dbReference type="EMBL" id="QYC54593.1"/>
    </source>
</evidence>
<evidence type="ECO:0000313" key="2">
    <source>
        <dbReference type="Proteomes" id="UP000826558"/>
    </source>
</evidence>
<gene>
    <name evidence="1" type="primary">35</name>
    <name evidence="1" type="ORF">SEA_AGUEYBANA_35</name>
</gene>
<keyword evidence="2" id="KW-1185">Reference proteome</keyword>
<name>A0AC61NMH0_9CAUD</name>
<dbReference type="Proteomes" id="UP000826558">
    <property type="component" value="Segment"/>
</dbReference>
<proteinExistence type="predicted"/>
<reference evidence="1" key="1">
    <citation type="submission" date="2021-05" db="EMBL/GenBank/DDBJ databases">
        <authorList>
            <person name="Alejandro-Iglesias T.M."/>
            <person name="Baez-Cruz V.A."/>
            <person name="Bragalone-Rodriguez T."/>
            <person name="Braun-Zayas A."/>
            <person name="Carattini-Rivera A.Z."/>
            <person name="Castello-Casta F.M."/>
            <person name="Delgado-Torres D.N."/>
            <person name="Lopez-Castro L."/>
            <person name="Rivera-Torres A.P."/>
            <person name="Rodriguez-Diaz E.A."/>
            <person name="Tejas-Delatorre P.J."/>
            <person name="Torres-Carro S.E."/>
            <person name="Tristani-Rodriguez M."/>
            <person name="Vazquez E."/>
            <person name="Tolsma S."/>
            <person name="Caruso S.M."/>
            <person name="Garlena R.A."/>
            <person name="Russell D.A."/>
            <person name="Pope W.H."/>
            <person name="Jacobs-Se D."/>
            <person name="Hatfull G.F."/>
        </authorList>
    </citation>
    <scope>NUCLEOTIDE SEQUENCE</scope>
</reference>